<gene>
    <name evidence="1" type="ORF">BOA8489_02149</name>
</gene>
<evidence type="ECO:0008006" key="3">
    <source>
        <dbReference type="Google" id="ProtNLM"/>
    </source>
</evidence>
<protein>
    <recommendedName>
        <fullName evidence="3">GIY-YIG nuclease family protein</fullName>
    </recommendedName>
</protein>
<evidence type="ECO:0000313" key="1">
    <source>
        <dbReference type="EMBL" id="SMX24034.1"/>
    </source>
</evidence>
<proteinExistence type="predicted"/>
<sequence length="319" mass="36288">MVELDIPSYEGQNAEANFTCKLHGEFCRRVIYALLTTNPCPECARMAQHNFPQDAESLKRAILLALGSGYTVEPFEYAGRNTEVGLCCGNSEHPPFKRIIGNISRVRGCPTCGQQAASKKRQEAIRRLAKRSRVDRFEAWLAAAIETHGEKFDYSHVDYRTAREKVNIICSVHGPFLQSPADHLAGGCRKCADTDLKGRYTDEFFEKHPDAGYQPALLYYLRLRFHEVGFYKVGITINDVAKRHAMLNTLPGLKFDTLAEAPMTLREAYETEQKIQLEHGDRSRSQLPFPKYIQRQIRVGPSECFLRPLTAEMFAKYFV</sequence>
<evidence type="ECO:0000313" key="2">
    <source>
        <dbReference type="Proteomes" id="UP000201838"/>
    </source>
</evidence>
<reference evidence="1 2" key="1">
    <citation type="submission" date="2017-05" db="EMBL/GenBank/DDBJ databases">
        <authorList>
            <person name="Song R."/>
            <person name="Chenine A.L."/>
            <person name="Ruprecht R.M."/>
        </authorList>
    </citation>
    <scope>NUCLEOTIDE SEQUENCE [LARGE SCALE GENOMIC DNA]</scope>
    <source>
        <strain evidence="1 2">CECT 8489</strain>
    </source>
</reference>
<dbReference type="Proteomes" id="UP000201838">
    <property type="component" value="Unassembled WGS sequence"/>
</dbReference>
<dbReference type="EMBL" id="FXXQ01000006">
    <property type="protein sequence ID" value="SMX24034.1"/>
    <property type="molecule type" value="Genomic_DNA"/>
</dbReference>
<accession>A0A238J2A2</accession>
<organism evidence="1 2">
    <name type="scientific">Boseongicola aestuarii</name>
    <dbReference type="NCBI Taxonomy" id="1470561"/>
    <lineage>
        <taxon>Bacteria</taxon>
        <taxon>Pseudomonadati</taxon>
        <taxon>Pseudomonadota</taxon>
        <taxon>Alphaproteobacteria</taxon>
        <taxon>Rhodobacterales</taxon>
        <taxon>Paracoccaceae</taxon>
        <taxon>Boseongicola</taxon>
    </lineage>
</organism>
<name>A0A238J2A2_9RHOB</name>
<dbReference type="AlphaFoldDB" id="A0A238J2A2"/>
<keyword evidence="2" id="KW-1185">Reference proteome</keyword>